<gene>
    <name evidence="2" type="primary">20201689</name>
    <name evidence="1" type="ORF">HELRODRAFT_166871</name>
</gene>
<keyword evidence="3" id="KW-1185">Reference proteome</keyword>
<organism evidence="2 3">
    <name type="scientific">Helobdella robusta</name>
    <name type="common">Californian leech</name>
    <dbReference type="NCBI Taxonomy" id="6412"/>
    <lineage>
        <taxon>Eukaryota</taxon>
        <taxon>Metazoa</taxon>
        <taxon>Spiralia</taxon>
        <taxon>Lophotrochozoa</taxon>
        <taxon>Annelida</taxon>
        <taxon>Clitellata</taxon>
        <taxon>Hirudinea</taxon>
        <taxon>Rhynchobdellida</taxon>
        <taxon>Glossiphoniidae</taxon>
        <taxon>Helobdella</taxon>
    </lineage>
</organism>
<dbReference type="EMBL" id="AMQM01002583">
    <property type="status" value="NOT_ANNOTATED_CDS"/>
    <property type="molecule type" value="Genomic_DNA"/>
</dbReference>
<dbReference type="HOGENOM" id="CLU_1867293_0_0_1"/>
<protein>
    <submittedName>
        <fullName evidence="1 2">Uncharacterized protein</fullName>
    </submittedName>
</protein>
<reference evidence="2" key="3">
    <citation type="submission" date="2015-06" db="UniProtKB">
        <authorList>
            <consortium name="EnsemblMetazoa"/>
        </authorList>
    </citation>
    <scope>IDENTIFICATION</scope>
</reference>
<dbReference type="EMBL" id="KB095812">
    <property type="protein sequence ID" value="ESO11819.1"/>
    <property type="molecule type" value="Genomic_DNA"/>
</dbReference>
<reference evidence="3" key="1">
    <citation type="submission" date="2012-12" db="EMBL/GenBank/DDBJ databases">
        <authorList>
            <person name="Hellsten U."/>
            <person name="Grimwood J."/>
            <person name="Chapman J.A."/>
            <person name="Shapiro H."/>
            <person name="Aerts A."/>
            <person name="Otillar R.P."/>
            <person name="Terry A.Y."/>
            <person name="Boore J.L."/>
            <person name="Simakov O."/>
            <person name="Marletaz F."/>
            <person name="Cho S.-J."/>
            <person name="Edsinger-Gonzales E."/>
            <person name="Havlak P."/>
            <person name="Kuo D.-H."/>
            <person name="Larsson T."/>
            <person name="Lv J."/>
            <person name="Arendt D."/>
            <person name="Savage R."/>
            <person name="Osoegawa K."/>
            <person name="de Jong P."/>
            <person name="Lindberg D.R."/>
            <person name="Seaver E.C."/>
            <person name="Weisblat D.A."/>
            <person name="Putnam N.H."/>
            <person name="Grigoriev I.V."/>
            <person name="Rokhsar D.S."/>
        </authorList>
    </citation>
    <scope>NUCLEOTIDE SEQUENCE</scope>
</reference>
<dbReference type="KEGG" id="hro:HELRODRAFT_166871"/>
<name>T1EYN9_HELRO</name>
<proteinExistence type="predicted"/>
<dbReference type="GeneID" id="20201689"/>
<dbReference type="RefSeq" id="XP_009010307.1">
    <property type="nucleotide sequence ID" value="XM_009012059.1"/>
</dbReference>
<dbReference type="EnsemblMetazoa" id="HelroT166871">
    <property type="protein sequence ID" value="HelroP166871"/>
    <property type="gene ID" value="HelroG166871"/>
</dbReference>
<dbReference type="AlphaFoldDB" id="T1EYN9"/>
<accession>T1EYN9</accession>
<sequence length="137" mass="15541">MFPSFNVFYRNAISTSYLPVCKCINGPTKFSFKSYGKIYGMSKSSTCICQGINDFAVPPMSMKTKTKKSRILVREQYIITCFTTLSALMSRIAFPCKKVIIDEIDLLKLDSSEFKPPARANTRKQVLIVNKDKDDKV</sequence>
<dbReference type="InParanoid" id="T1EYN9"/>
<dbReference type="CTD" id="20201689"/>
<reference evidence="1 3" key="2">
    <citation type="journal article" date="2013" name="Nature">
        <title>Insights into bilaterian evolution from three spiralian genomes.</title>
        <authorList>
            <person name="Simakov O."/>
            <person name="Marletaz F."/>
            <person name="Cho S.J."/>
            <person name="Edsinger-Gonzales E."/>
            <person name="Havlak P."/>
            <person name="Hellsten U."/>
            <person name="Kuo D.H."/>
            <person name="Larsson T."/>
            <person name="Lv J."/>
            <person name="Arendt D."/>
            <person name="Savage R."/>
            <person name="Osoegawa K."/>
            <person name="de Jong P."/>
            <person name="Grimwood J."/>
            <person name="Chapman J.A."/>
            <person name="Shapiro H."/>
            <person name="Aerts A."/>
            <person name="Otillar R.P."/>
            <person name="Terry A.Y."/>
            <person name="Boore J.L."/>
            <person name="Grigoriev I.V."/>
            <person name="Lindberg D.R."/>
            <person name="Seaver E.C."/>
            <person name="Weisblat D.A."/>
            <person name="Putnam N.H."/>
            <person name="Rokhsar D.S."/>
        </authorList>
    </citation>
    <scope>NUCLEOTIDE SEQUENCE</scope>
</reference>
<evidence type="ECO:0000313" key="3">
    <source>
        <dbReference type="Proteomes" id="UP000015101"/>
    </source>
</evidence>
<dbReference type="Proteomes" id="UP000015101">
    <property type="component" value="Unassembled WGS sequence"/>
</dbReference>
<evidence type="ECO:0000313" key="1">
    <source>
        <dbReference type="EMBL" id="ESO11819.1"/>
    </source>
</evidence>
<evidence type="ECO:0000313" key="2">
    <source>
        <dbReference type="EnsemblMetazoa" id="HelroP166871"/>
    </source>
</evidence>